<sequence length="296" mass="34201">NAAIAEYSTTELVEVLERLESSRRLTGSQSNITAMQSNSKFFERSKFQNQYDTWELEDLFSFVDKDDEGELKFLIQKSVSAYYDKADGTLKMDHILSNRVTTDLMILSTVEIKKNQEPAKTFLSTLDVNTRTILESFVLKLEAVQAEMHVSSDNRNHFLETVTGKRSLNQLVSIIHNLHFSIMKRQLHPYQYFFSESIHCLYLMCKCIKVTSTNEGAAQPRYFAKFDTDFTNKIAILQHLMRMTVVFEIYHEITLNNQDIQYRFLLSLVNTEFEGTNGVSKTSFSLLQELMKLATA</sequence>
<evidence type="ECO:0000313" key="2">
    <source>
        <dbReference type="Proteomes" id="UP001211065"/>
    </source>
</evidence>
<organism evidence="1 2">
    <name type="scientific">Clydaea vesicula</name>
    <dbReference type="NCBI Taxonomy" id="447962"/>
    <lineage>
        <taxon>Eukaryota</taxon>
        <taxon>Fungi</taxon>
        <taxon>Fungi incertae sedis</taxon>
        <taxon>Chytridiomycota</taxon>
        <taxon>Chytridiomycota incertae sedis</taxon>
        <taxon>Chytridiomycetes</taxon>
        <taxon>Lobulomycetales</taxon>
        <taxon>Lobulomycetaceae</taxon>
        <taxon>Clydaea</taxon>
    </lineage>
</organism>
<name>A0AAD5TX13_9FUNG</name>
<feature type="non-terminal residue" evidence="1">
    <location>
        <position position="1"/>
    </location>
</feature>
<gene>
    <name evidence="1" type="ORF">HK099_003305</name>
</gene>
<feature type="non-terminal residue" evidence="1">
    <location>
        <position position="296"/>
    </location>
</feature>
<proteinExistence type="predicted"/>
<dbReference type="EMBL" id="JADGJW010002188">
    <property type="protein sequence ID" value="KAJ3199105.1"/>
    <property type="molecule type" value="Genomic_DNA"/>
</dbReference>
<keyword evidence="2" id="KW-1185">Reference proteome</keyword>
<reference evidence="1" key="1">
    <citation type="submission" date="2020-05" db="EMBL/GenBank/DDBJ databases">
        <title>Phylogenomic resolution of chytrid fungi.</title>
        <authorList>
            <person name="Stajich J.E."/>
            <person name="Amses K."/>
            <person name="Simmons R."/>
            <person name="Seto K."/>
            <person name="Myers J."/>
            <person name="Bonds A."/>
            <person name="Quandt C.A."/>
            <person name="Barry K."/>
            <person name="Liu P."/>
            <person name="Grigoriev I."/>
            <person name="Longcore J.E."/>
            <person name="James T.Y."/>
        </authorList>
    </citation>
    <scope>NUCLEOTIDE SEQUENCE</scope>
    <source>
        <strain evidence="1">JEL0476</strain>
    </source>
</reference>
<dbReference type="AlphaFoldDB" id="A0AAD5TX13"/>
<comment type="caution">
    <text evidence="1">The sequence shown here is derived from an EMBL/GenBank/DDBJ whole genome shotgun (WGS) entry which is preliminary data.</text>
</comment>
<evidence type="ECO:0000313" key="1">
    <source>
        <dbReference type="EMBL" id="KAJ3199105.1"/>
    </source>
</evidence>
<protein>
    <submittedName>
        <fullName evidence="1">Uncharacterized protein</fullName>
    </submittedName>
</protein>
<accession>A0AAD5TX13</accession>
<dbReference type="Proteomes" id="UP001211065">
    <property type="component" value="Unassembled WGS sequence"/>
</dbReference>